<dbReference type="RefSeq" id="WP_114290059.1">
    <property type="nucleotide sequence ID" value="NZ_NGJX01000010.1"/>
</dbReference>
<dbReference type="GeneID" id="63146943"/>
<dbReference type="EMBL" id="NGJX01000010">
    <property type="protein sequence ID" value="RSU00884.1"/>
    <property type="molecule type" value="Genomic_DNA"/>
</dbReference>
<evidence type="ECO:0000313" key="1">
    <source>
        <dbReference type="EMBL" id="RSU00884.1"/>
    </source>
</evidence>
<gene>
    <name evidence="1" type="ORF">CBF32_09740</name>
</gene>
<name>A0A369AVN4_9ENTE</name>
<dbReference type="Proteomes" id="UP000288197">
    <property type="component" value="Unassembled WGS sequence"/>
</dbReference>
<evidence type="ECO:0000313" key="2">
    <source>
        <dbReference type="Proteomes" id="UP000288197"/>
    </source>
</evidence>
<sequence length="105" mass="11989">MKKSDLDRLNPKQDDMHGFDFFNRGNLSKDVTNYNKQKNNLLFYLTFIVIAAISLLILLNSASYLKNYGDSLMALAITLIGIILFSLLIATLITFIYKKIKYSSN</sequence>
<keyword evidence="2" id="KW-1185">Reference proteome</keyword>
<accession>A0A369AVN4</accession>
<dbReference type="AlphaFoldDB" id="A0A369AVN4"/>
<protein>
    <submittedName>
        <fullName evidence="1">Uncharacterized protein</fullName>
    </submittedName>
</protein>
<comment type="caution">
    <text evidence="1">The sequence shown here is derived from an EMBL/GenBank/DDBJ whole genome shotgun (WGS) entry which is preliminary data.</text>
</comment>
<reference evidence="1 2" key="1">
    <citation type="submission" date="2017-05" db="EMBL/GenBank/DDBJ databases">
        <title>Vagococcus spp. assemblies.</title>
        <authorList>
            <person name="Gulvik C.A."/>
        </authorList>
    </citation>
    <scope>NUCLEOTIDE SEQUENCE [LARGE SCALE GENOMIC DNA]</scope>
    <source>
        <strain evidence="1 2">NCFB 2497</strain>
    </source>
</reference>
<proteinExistence type="predicted"/>
<organism evidence="1 2">
    <name type="scientific">Vagococcus fluvialis</name>
    <dbReference type="NCBI Taxonomy" id="2738"/>
    <lineage>
        <taxon>Bacteria</taxon>
        <taxon>Bacillati</taxon>
        <taxon>Bacillota</taxon>
        <taxon>Bacilli</taxon>
        <taxon>Lactobacillales</taxon>
        <taxon>Enterococcaceae</taxon>
        <taxon>Vagococcus</taxon>
    </lineage>
</organism>